<keyword evidence="4" id="KW-1185">Reference proteome</keyword>
<dbReference type="Pfam" id="PF00437">
    <property type="entry name" value="T2SSE"/>
    <property type="match status" value="1"/>
</dbReference>
<dbReference type="RefSeq" id="WP_132190354.1">
    <property type="nucleotide sequence ID" value="NZ_SLWM01000007.1"/>
</dbReference>
<dbReference type="SUPFAM" id="SSF52540">
    <property type="entry name" value="P-loop containing nucleoside triphosphate hydrolases"/>
    <property type="match status" value="1"/>
</dbReference>
<dbReference type="InterPro" id="IPR050921">
    <property type="entry name" value="T4SS_GSP_E_ATPase"/>
</dbReference>
<dbReference type="PANTHER" id="PTHR30486:SF6">
    <property type="entry name" value="TYPE IV PILUS RETRACTATION ATPASE PILT"/>
    <property type="match status" value="1"/>
</dbReference>
<evidence type="ECO:0000259" key="2">
    <source>
        <dbReference type="Pfam" id="PF00437"/>
    </source>
</evidence>
<dbReference type="Gene3D" id="3.30.450.380">
    <property type="match status" value="1"/>
</dbReference>
<reference evidence="3 4" key="1">
    <citation type="journal article" date="2015" name="Stand. Genomic Sci.">
        <title>Genomic Encyclopedia of Bacterial and Archaeal Type Strains, Phase III: the genomes of soil and plant-associated and newly described type strains.</title>
        <authorList>
            <person name="Whitman W.B."/>
            <person name="Woyke T."/>
            <person name="Klenk H.P."/>
            <person name="Zhou Y."/>
            <person name="Lilburn T.G."/>
            <person name="Beck B.J."/>
            <person name="De Vos P."/>
            <person name="Vandamme P."/>
            <person name="Eisen J.A."/>
            <person name="Garrity G."/>
            <person name="Hugenholtz P."/>
            <person name="Kyrpides N.C."/>
        </authorList>
    </citation>
    <scope>NUCLEOTIDE SEQUENCE [LARGE SCALE GENOMIC DNA]</scope>
    <source>
        <strain evidence="3 4">VKM Ac-2538</strain>
    </source>
</reference>
<dbReference type="InterPro" id="IPR001482">
    <property type="entry name" value="T2SS/T4SS_dom"/>
</dbReference>
<dbReference type="PANTHER" id="PTHR30486">
    <property type="entry name" value="TWITCHING MOTILITY PROTEIN PILT"/>
    <property type="match status" value="1"/>
</dbReference>
<feature type="domain" description="Bacterial type II secretion system protein E" evidence="2">
    <location>
        <begin position="63"/>
        <end position="346"/>
    </location>
</feature>
<dbReference type="Proteomes" id="UP000295818">
    <property type="component" value="Unassembled WGS sequence"/>
</dbReference>
<dbReference type="CDD" id="cd01130">
    <property type="entry name" value="VirB11-like_ATPase"/>
    <property type="match status" value="1"/>
</dbReference>
<protein>
    <submittedName>
        <fullName evidence="3">Pilus assembly protein CpaF</fullName>
    </submittedName>
</protein>
<dbReference type="InterPro" id="IPR022399">
    <property type="entry name" value="TadA-like_ATPase"/>
</dbReference>
<sequence>MKRLDGGVSVPADLLERVRGTLAAQGSEPTPARVAAALRVDGAVFGDSTVLAVVAALRREALGAGPLDGLLSEPGVTDILVNGPNEVYVDRGSGLERIALRTGDESAIRRLATRLAAAAGRRLDDATPFVDVRLADGTRFHAVLSPVAAPGTCLSLRVPSRKVFGLEDLVACGSLPPAGVGVLRDLLDARLAFLISGGTGTGKTTLLNSLLSLVNTSERLVLVEDASELRPEHPHVVRLEARPPNVEGTGEITLRDLVRQALRMRPDRLVVGEVRGAEVVDLLSALNTGHEGGCGTVHANSASDVPARLEALGALAGLTRDALHSQISSALQAVIHLIRTPSGQRRVAEIRTITRLPNGQATTVPAVEFLPDNTLKLHNPNLLAGAA</sequence>
<name>A0ABY2BIZ9_9ACTN</name>
<accession>A0ABY2BIZ9</accession>
<organism evidence="3 4">
    <name type="scientific">Kribbella orskensis</name>
    <dbReference type="NCBI Taxonomy" id="2512216"/>
    <lineage>
        <taxon>Bacteria</taxon>
        <taxon>Bacillati</taxon>
        <taxon>Actinomycetota</taxon>
        <taxon>Actinomycetes</taxon>
        <taxon>Propionibacteriales</taxon>
        <taxon>Kribbellaceae</taxon>
        <taxon>Kribbella</taxon>
    </lineage>
</organism>
<gene>
    <name evidence="3" type="ORF">EV644_107126</name>
</gene>
<dbReference type="InterPro" id="IPR027417">
    <property type="entry name" value="P-loop_NTPase"/>
</dbReference>
<evidence type="ECO:0000256" key="1">
    <source>
        <dbReference type="ARBA" id="ARBA00006611"/>
    </source>
</evidence>
<proteinExistence type="inferred from homology"/>
<comment type="caution">
    <text evidence="3">The sequence shown here is derived from an EMBL/GenBank/DDBJ whole genome shotgun (WGS) entry which is preliminary data.</text>
</comment>
<dbReference type="EMBL" id="SLWM01000007">
    <property type="protein sequence ID" value="TCO21804.1"/>
    <property type="molecule type" value="Genomic_DNA"/>
</dbReference>
<evidence type="ECO:0000313" key="4">
    <source>
        <dbReference type="Proteomes" id="UP000295818"/>
    </source>
</evidence>
<dbReference type="NCBIfam" id="TIGR03819">
    <property type="entry name" value="heli_sec_ATPase"/>
    <property type="match status" value="1"/>
</dbReference>
<comment type="similarity">
    <text evidence="1">Belongs to the GSP E family.</text>
</comment>
<evidence type="ECO:0000313" key="3">
    <source>
        <dbReference type="EMBL" id="TCO21804.1"/>
    </source>
</evidence>
<dbReference type="Gene3D" id="3.40.50.300">
    <property type="entry name" value="P-loop containing nucleotide triphosphate hydrolases"/>
    <property type="match status" value="1"/>
</dbReference>